<evidence type="ECO:0000259" key="2">
    <source>
        <dbReference type="SMART" id="SM00899"/>
    </source>
</evidence>
<dbReference type="InterPro" id="IPR053184">
    <property type="entry name" value="FeoA-like"/>
</dbReference>
<sequence length="77" mass="8555">MMSLAMASENDNLKIVQVWHGGKFEKKLREMGIYRDSQIKVVKNDIPGPLIVDVKGSRLILGRGQAQKIMVEGSEDG</sequence>
<dbReference type="KEGG" id="mfi:DSM1535_2352"/>
<evidence type="ECO:0000313" key="3">
    <source>
        <dbReference type="EMBL" id="CEA14749.1"/>
    </source>
</evidence>
<dbReference type="Proteomes" id="UP000606900">
    <property type="component" value="Unassembled WGS sequence"/>
</dbReference>
<dbReference type="RefSeq" id="WP_051371660.1">
    <property type="nucleotide sequence ID" value="NZ_DAISQW010000023.1"/>
</dbReference>
<reference evidence="3" key="1">
    <citation type="submission" date="2014-08" db="EMBL/GenBank/DDBJ databases">
        <authorList>
            <person name="Wibberg D."/>
        </authorList>
    </citation>
    <scope>NUCLEOTIDE SEQUENCE</scope>
</reference>
<accession>A0A090JYM6</accession>
<feature type="domain" description="Ferrous iron transporter FeoA-like" evidence="2">
    <location>
        <begin position="2"/>
        <end position="73"/>
    </location>
</feature>
<dbReference type="EMBL" id="JADIIL010000007">
    <property type="protein sequence ID" value="MBF4474098.1"/>
    <property type="molecule type" value="Genomic_DNA"/>
</dbReference>
<dbReference type="Gene3D" id="2.30.30.90">
    <property type="match status" value="1"/>
</dbReference>
<dbReference type="PANTHER" id="PTHR43151">
    <property type="entry name" value="FEOA FAMILY PROTEIN"/>
    <property type="match status" value="1"/>
</dbReference>
<dbReference type="PATRIC" id="fig|2162.9.peg.2428"/>
<evidence type="ECO:0000313" key="4">
    <source>
        <dbReference type="EMBL" id="MBF4474098.1"/>
    </source>
</evidence>
<keyword evidence="1" id="KW-0408">Iron</keyword>
<evidence type="ECO:0000256" key="1">
    <source>
        <dbReference type="ARBA" id="ARBA00023004"/>
    </source>
</evidence>
<dbReference type="InterPro" id="IPR008988">
    <property type="entry name" value="Transcriptional_repressor_C"/>
</dbReference>
<dbReference type="InterPro" id="IPR038157">
    <property type="entry name" value="FeoA_core_dom"/>
</dbReference>
<dbReference type="Pfam" id="PF04023">
    <property type="entry name" value="FeoA"/>
    <property type="match status" value="1"/>
</dbReference>
<dbReference type="GO" id="GO:0046914">
    <property type="term" value="F:transition metal ion binding"/>
    <property type="evidence" value="ECO:0007669"/>
    <property type="project" value="InterPro"/>
</dbReference>
<dbReference type="SMART" id="SM00899">
    <property type="entry name" value="FeoA"/>
    <property type="match status" value="1"/>
</dbReference>
<protein>
    <submittedName>
        <fullName evidence="4">Ferrous iron transport protein A</fullName>
    </submittedName>
</protein>
<dbReference type="SUPFAM" id="SSF50037">
    <property type="entry name" value="C-terminal domain of transcriptional repressors"/>
    <property type="match status" value="1"/>
</dbReference>
<dbReference type="AlphaFoldDB" id="A0A090JYM6"/>
<gene>
    <name evidence="3" type="ORF">DSM1535_2352</name>
    <name evidence="4" type="ORF">ISP06_01320</name>
</gene>
<name>A0A090JYM6_METFO</name>
<reference evidence="4" key="2">
    <citation type="submission" date="2020-10" db="EMBL/GenBank/DDBJ databases">
        <title>Dehalococcoides mccartyi of a TCE/Cr reducing biochatode.</title>
        <authorList>
            <person name="Matturro B."/>
        </authorList>
    </citation>
    <scope>NUCLEOTIDE SEQUENCE</scope>
    <source>
        <strain evidence="4">Bin2</strain>
    </source>
</reference>
<dbReference type="PANTHER" id="PTHR43151:SF1">
    <property type="entry name" value="SSR2333 PROTEIN"/>
    <property type="match status" value="1"/>
</dbReference>
<dbReference type="InterPro" id="IPR007167">
    <property type="entry name" value="Fe-transptr_FeoA-like"/>
</dbReference>
<organism evidence="3">
    <name type="scientific">Methanobacterium formicicum</name>
    <dbReference type="NCBI Taxonomy" id="2162"/>
    <lineage>
        <taxon>Archaea</taxon>
        <taxon>Methanobacteriati</taxon>
        <taxon>Methanobacteriota</taxon>
        <taxon>Methanomada group</taxon>
        <taxon>Methanobacteria</taxon>
        <taxon>Methanobacteriales</taxon>
        <taxon>Methanobacteriaceae</taxon>
        <taxon>Methanobacterium</taxon>
    </lineage>
</organism>
<dbReference type="EMBL" id="LN515531">
    <property type="protein sequence ID" value="CEA14749.1"/>
    <property type="molecule type" value="Genomic_DNA"/>
</dbReference>
<proteinExistence type="predicted"/>